<reference evidence="1" key="1">
    <citation type="submission" date="2020-11" db="EMBL/GenBank/DDBJ databases">
        <authorList>
            <person name="Tran Van P."/>
        </authorList>
    </citation>
    <scope>NUCLEOTIDE SEQUENCE</scope>
</reference>
<dbReference type="InterPro" id="IPR050111">
    <property type="entry name" value="C-type_lectin/snaclec_domain"/>
</dbReference>
<dbReference type="EMBL" id="OB678613">
    <property type="protein sequence ID" value="CAD7236371.1"/>
    <property type="molecule type" value="Genomic_DNA"/>
</dbReference>
<protein>
    <submittedName>
        <fullName evidence="1">Uncharacterized protein</fullName>
    </submittedName>
</protein>
<proteinExistence type="predicted"/>
<dbReference type="CDD" id="cd00037">
    <property type="entry name" value="CLECT"/>
    <property type="match status" value="1"/>
</dbReference>
<dbReference type="PANTHER" id="PTHR22803">
    <property type="entry name" value="MANNOSE, PHOSPHOLIPASE, LECTIN RECEPTOR RELATED"/>
    <property type="match status" value="1"/>
</dbReference>
<gene>
    <name evidence="1" type="ORF">CTOB1V02_LOCUS14186</name>
</gene>
<organism evidence="1">
    <name type="scientific">Cyprideis torosa</name>
    <dbReference type="NCBI Taxonomy" id="163714"/>
    <lineage>
        <taxon>Eukaryota</taxon>
        <taxon>Metazoa</taxon>
        <taxon>Ecdysozoa</taxon>
        <taxon>Arthropoda</taxon>
        <taxon>Crustacea</taxon>
        <taxon>Oligostraca</taxon>
        <taxon>Ostracoda</taxon>
        <taxon>Podocopa</taxon>
        <taxon>Podocopida</taxon>
        <taxon>Cytherocopina</taxon>
        <taxon>Cytheroidea</taxon>
        <taxon>Cytherideidae</taxon>
        <taxon>Cyprideis</taxon>
    </lineage>
</organism>
<evidence type="ECO:0000313" key="1">
    <source>
        <dbReference type="EMBL" id="CAD7236371.1"/>
    </source>
</evidence>
<dbReference type="InterPro" id="IPR016187">
    <property type="entry name" value="CTDL_fold"/>
</dbReference>
<dbReference type="InterPro" id="IPR016186">
    <property type="entry name" value="C-type_lectin-like/link_sf"/>
</dbReference>
<dbReference type="Gene3D" id="3.10.100.10">
    <property type="entry name" value="Mannose-Binding Protein A, subunit A"/>
    <property type="match status" value="1"/>
</dbReference>
<dbReference type="SMART" id="SM00034">
    <property type="entry name" value="CLECT"/>
    <property type="match status" value="1"/>
</dbReference>
<sequence length="192" mass="21331">MHSLLFGFFLALTLVATIDGALNLSSNERPRIPVQEGEIPWDPPPVELACPQGFFSLGDSCYAVFDEDSYMLWWDDAQTFCGSLAAGGRLVELETAEELALVKNHLLESDYDCGDHSWYWIGGDEIGDTNTFKWASSGQMIDASDWYPGEPNNSGSGDAIFLACPAPYNWQWIDWGKLNSRRPICEAPPIEV</sequence>
<dbReference type="Pfam" id="PF00059">
    <property type="entry name" value="Lectin_C"/>
    <property type="match status" value="1"/>
</dbReference>
<dbReference type="InterPro" id="IPR001304">
    <property type="entry name" value="C-type_lectin-like"/>
</dbReference>
<name>A0A7R8WWC4_9CRUS</name>
<dbReference type="PROSITE" id="PS50041">
    <property type="entry name" value="C_TYPE_LECTIN_2"/>
    <property type="match status" value="1"/>
</dbReference>
<dbReference type="AlphaFoldDB" id="A0A7R8WWC4"/>
<accession>A0A7R8WWC4</accession>
<dbReference type="SUPFAM" id="SSF56436">
    <property type="entry name" value="C-type lectin-like"/>
    <property type="match status" value="1"/>
</dbReference>
<dbReference type="OrthoDB" id="6331336at2759"/>